<accession>C8X1T5</accession>
<dbReference type="KEGG" id="drt:Dret_1219"/>
<dbReference type="RefSeq" id="WP_015751654.1">
    <property type="nucleotide sequence ID" value="NC_013223.1"/>
</dbReference>
<organism evidence="2 3">
    <name type="scientific">Desulfohalobium retbaense (strain ATCC 49708 / DSM 5692 / JCM 16813 / HR100)</name>
    <dbReference type="NCBI Taxonomy" id="485915"/>
    <lineage>
        <taxon>Bacteria</taxon>
        <taxon>Pseudomonadati</taxon>
        <taxon>Thermodesulfobacteriota</taxon>
        <taxon>Desulfovibrionia</taxon>
        <taxon>Desulfovibrionales</taxon>
        <taxon>Desulfohalobiaceae</taxon>
        <taxon>Desulfohalobium</taxon>
    </lineage>
</organism>
<name>C8X1T5_DESRD</name>
<reference evidence="2 3" key="2">
    <citation type="journal article" date="2010" name="Stand. Genomic Sci.">
        <title>Complete genome sequence of Desulfohalobium retbaense type strain (HR(100)).</title>
        <authorList>
            <person name="Spring S."/>
            <person name="Nolan M."/>
            <person name="Lapidus A."/>
            <person name="Glavina Del Rio T."/>
            <person name="Copeland A."/>
            <person name="Tice H."/>
            <person name="Cheng J.F."/>
            <person name="Lucas S."/>
            <person name="Land M."/>
            <person name="Chen F."/>
            <person name="Bruce D."/>
            <person name="Goodwin L."/>
            <person name="Pitluck S."/>
            <person name="Ivanova N."/>
            <person name="Mavromatis K."/>
            <person name="Mikhailova N."/>
            <person name="Pati A."/>
            <person name="Chen A."/>
            <person name="Palaniappan K."/>
            <person name="Hauser L."/>
            <person name="Chang Y.J."/>
            <person name="Jeffries C.D."/>
            <person name="Munk C."/>
            <person name="Kiss H."/>
            <person name="Chain P."/>
            <person name="Han C."/>
            <person name="Brettin T."/>
            <person name="Detter J.C."/>
            <person name="Schuler E."/>
            <person name="Goker M."/>
            <person name="Rohde M."/>
            <person name="Bristow J."/>
            <person name="Eisen J.A."/>
            <person name="Markowitz V."/>
            <person name="Hugenholtz P."/>
            <person name="Kyrpides N.C."/>
            <person name="Klenk H.P."/>
        </authorList>
    </citation>
    <scope>NUCLEOTIDE SEQUENCE [LARGE SCALE GENOMIC DNA]</scope>
    <source>
        <strain evidence="2 3">DSM 5692</strain>
    </source>
</reference>
<dbReference type="EMBL" id="CP001734">
    <property type="protein sequence ID" value="ACV68507.1"/>
    <property type="molecule type" value="Genomic_DNA"/>
</dbReference>
<keyword evidence="1" id="KW-0812">Transmembrane</keyword>
<dbReference type="OrthoDB" id="5471881at2"/>
<sequence>MQVPTPSKADTNCSSASACVTTTVTRRARWIRFLLVIFVLGTAIHYAPAVERLPFVGKQVTVLRESGVNVGAWYYDNVEEYFEAEEYIKYQKRKQARLKNDPAS</sequence>
<evidence type="ECO:0000313" key="3">
    <source>
        <dbReference type="Proteomes" id="UP000001052"/>
    </source>
</evidence>
<feature type="transmembrane region" description="Helical" evidence="1">
    <location>
        <begin position="30"/>
        <end position="49"/>
    </location>
</feature>
<keyword evidence="1" id="KW-0472">Membrane</keyword>
<reference evidence="3" key="1">
    <citation type="submission" date="2009-09" db="EMBL/GenBank/DDBJ databases">
        <title>The complete chromosome of Desulfohalobium retbaense DSM 5692.</title>
        <authorList>
            <consortium name="US DOE Joint Genome Institute (JGI-PGF)"/>
            <person name="Lucas S."/>
            <person name="Copeland A."/>
            <person name="Lapidus A."/>
            <person name="Glavina del Rio T."/>
            <person name="Dalin E."/>
            <person name="Tice H."/>
            <person name="Bruce D."/>
            <person name="Goodwin L."/>
            <person name="Pitluck S."/>
            <person name="Kyrpides N."/>
            <person name="Mavromatis K."/>
            <person name="Ivanova N."/>
            <person name="Mikhailova N."/>
            <person name="Munk A.C."/>
            <person name="Brettin T."/>
            <person name="Detter J.C."/>
            <person name="Han C."/>
            <person name="Tapia R."/>
            <person name="Larimer F."/>
            <person name="Land M."/>
            <person name="Hauser L."/>
            <person name="Markowitz V."/>
            <person name="Cheng J.-F."/>
            <person name="Hugenholtz P."/>
            <person name="Woyke T."/>
            <person name="Wu D."/>
            <person name="Spring S."/>
            <person name="Klenk H.-P."/>
            <person name="Eisen J.A."/>
        </authorList>
    </citation>
    <scope>NUCLEOTIDE SEQUENCE [LARGE SCALE GENOMIC DNA]</scope>
    <source>
        <strain evidence="3">DSM 5692</strain>
    </source>
</reference>
<evidence type="ECO:0000313" key="2">
    <source>
        <dbReference type="EMBL" id="ACV68507.1"/>
    </source>
</evidence>
<evidence type="ECO:0000256" key="1">
    <source>
        <dbReference type="SAM" id="Phobius"/>
    </source>
</evidence>
<proteinExistence type="predicted"/>
<dbReference type="AlphaFoldDB" id="C8X1T5"/>
<gene>
    <name evidence="2" type="ordered locus">Dret_1219</name>
</gene>
<dbReference type="Proteomes" id="UP000001052">
    <property type="component" value="Chromosome"/>
</dbReference>
<dbReference type="HOGENOM" id="CLU_2245623_0_0_7"/>
<protein>
    <submittedName>
        <fullName evidence="2">Uncharacterized protein</fullName>
    </submittedName>
</protein>
<keyword evidence="1" id="KW-1133">Transmembrane helix</keyword>
<keyword evidence="3" id="KW-1185">Reference proteome</keyword>